<dbReference type="InterPro" id="IPR028846">
    <property type="entry name" value="Recoverin"/>
</dbReference>
<evidence type="ECO:0000256" key="1">
    <source>
        <dbReference type="ARBA" id="ARBA00006049"/>
    </source>
</evidence>
<dbReference type="CDD" id="cd00051">
    <property type="entry name" value="EFh"/>
    <property type="match status" value="2"/>
</dbReference>
<evidence type="ECO:0000256" key="6">
    <source>
        <dbReference type="ARBA" id="ARBA00023288"/>
    </source>
</evidence>
<dbReference type="GO" id="GO:0008048">
    <property type="term" value="F:calcium sensitive guanylate cyclase activator activity"/>
    <property type="evidence" value="ECO:0007669"/>
    <property type="project" value="TreeGrafter"/>
</dbReference>
<dbReference type="Pfam" id="PF00036">
    <property type="entry name" value="EF-hand_1"/>
    <property type="match status" value="1"/>
</dbReference>
<dbReference type="InterPro" id="IPR011992">
    <property type="entry name" value="EF-hand-dom_pair"/>
</dbReference>
<name>A0AAE1CYD1_9GAST</name>
<evidence type="ECO:0000256" key="2">
    <source>
        <dbReference type="ARBA" id="ARBA00022707"/>
    </source>
</evidence>
<evidence type="ECO:0000313" key="8">
    <source>
        <dbReference type="EMBL" id="KAK3744847.1"/>
    </source>
</evidence>
<evidence type="ECO:0000313" key="9">
    <source>
        <dbReference type="Proteomes" id="UP001283361"/>
    </source>
</evidence>
<comment type="caution">
    <text evidence="8">The sequence shown here is derived from an EMBL/GenBank/DDBJ whole genome shotgun (WGS) entry which is preliminary data.</text>
</comment>
<dbReference type="FunFam" id="1.10.238.10:FF:000009">
    <property type="entry name" value="Visinin-like protein 1"/>
    <property type="match status" value="1"/>
</dbReference>
<evidence type="ECO:0000256" key="4">
    <source>
        <dbReference type="ARBA" id="ARBA00022737"/>
    </source>
</evidence>
<feature type="domain" description="EF-hand" evidence="7">
    <location>
        <begin position="62"/>
        <end position="97"/>
    </location>
</feature>
<keyword evidence="5" id="KW-0106">Calcium</keyword>
<feature type="domain" description="EF-hand" evidence="7">
    <location>
        <begin position="146"/>
        <end position="181"/>
    </location>
</feature>
<keyword evidence="3" id="KW-0479">Metal-binding</keyword>
<protein>
    <recommendedName>
        <fullName evidence="7">EF-hand domain-containing protein</fullName>
    </recommendedName>
</protein>
<reference evidence="8" key="1">
    <citation type="journal article" date="2023" name="G3 (Bethesda)">
        <title>A reference genome for the long-term kleptoplast-retaining sea slug Elysia crispata morphotype clarki.</title>
        <authorList>
            <person name="Eastman K.E."/>
            <person name="Pendleton A.L."/>
            <person name="Shaikh M.A."/>
            <person name="Suttiyut T."/>
            <person name="Ogas R."/>
            <person name="Tomko P."/>
            <person name="Gavelis G."/>
            <person name="Widhalm J.R."/>
            <person name="Wisecaver J.H."/>
        </authorList>
    </citation>
    <scope>NUCLEOTIDE SEQUENCE</scope>
    <source>
        <strain evidence="8">ECLA1</strain>
    </source>
</reference>
<dbReference type="PANTHER" id="PTHR23055">
    <property type="entry name" value="CALCIUM BINDING PROTEINS"/>
    <property type="match status" value="1"/>
</dbReference>
<dbReference type="PANTHER" id="PTHR23055:SF198">
    <property type="entry name" value="NEURONAL CALCIUM SENSOR 1"/>
    <property type="match status" value="1"/>
</dbReference>
<dbReference type="InterPro" id="IPR018247">
    <property type="entry name" value="EF_Hand_1_Ca_BS"/>
</dbReference>
<evidence type="ECO:0000259" key="7">
    <source>
        <dbReference type="PROSITE" id="PS50222"/>
    </source>
</evidence>
<dbReference type="AlphaFoldDB" id="A0AAE1CYD1"/>
<dbReference type="Pfam" id="PF13499">
    <property type="entry name" value="EF-hand_7"/>
    <property type="match status" value="1"/>
</dbReference>
<organism evidence="8 9">
    <name type="scientific">Elysia crispata</name>
    <name type="common">lettuce slug</name>
    <dbReference type="NCBI Taxonomy" id="231223"/>
    <lineage>
        <taxon>Eukaryota</taxon>
        <taxon>Metazoa</taxon>
        <taxon>Spiralia</taxon>
        <taxon>Lophotrochozoa</taxon>
        <taxon>Mollusca</taxon>
        <taxon>Gastropoda</taxon>
        <taxon>Heterobranchia</taxon>
        <taxon>Euthyneura</taxon>
        <taxon>Panpulmonata</taxon>
        <taxon>Sacoglossa</taxon>
        <taxon>Placobranchoidea</taxon>
        <taxon>Plakobranchidae</taxon>
        <taxon>Elysia</taxon>
    </lineage>
</organism>
<evidence type="ECO:0000256" key="5">
    <source>
        <dbReference type="ARBA" id="ARBA00022837"/>
    </source>
</evidence>
<accession>A0AAE1CYD1</accession>
<dbReference type="GO" id="GO:0005509">
    <property type="term" value="F:calcium ion binding"/>
    <property type="evidence" value="ECO:0007669"/>
    <property type="project" value="InterPro"/>
</dbReference>
<dbReference type="PROSITE" id="PS50222">
    <property type="entry name" value="EF_HAND_2"/>
    <property type="match status" value="3"/>
</dbReference>
<dbReference type="SUPFAM" id="SSF47473">
    <property type="entry name" value="EF-hand"/>
    <property type="match status" value="1"/>
</dbReference>
<sequence length="193" mass="22249">MPEIVSTCVRDVKRGSVRRKLVEVTESEIKQWHKGFRKDCPDGKLTLEGFTKIYQQFFPFGDPSKFANFVFNVFDENKDGFISFGEFLQALSVTSRGTVEEKLKWAFRLYDLDNDGFITRDELLDIVDAIYRMVGESVTLPEEENTPEKRVNRIFSVMDKNKDDMLTFEEFLEGSKEDPTIIQALTLCDSGQA</sequence>
<evidence type="ECO:0000256" key="3">
    <source>
        <dbReference type="ARBA" id="ARBA00022723"/>
    </source>
</evidence>
<dbReference type="EMBL" id="JAWDGP010006242">
    <property type="protein sequence ID" value="KAK3744847.1"/>
    <property type="molecule type" value="Genomic_DNA"/>
</dbReference>
<keyword evidence="2" id="KW-0519">Myristate</keyword>
<dbReference type="PRINTS" id="PR00450">
    <property type="entry name" value="RECOVERIN"/>
</dbReference>
<dbReference type="SMART" id="SM00054">
    <property type="entry name" value="EFh"/>
    <property type="match status" value="3"/>
</dbReference>
<keyword evidence="4" id="KW-0677">Repeat</keyword>
<gene>
    <name evidence="8" type="ORF">RRG08_050785</name>
</gene>
<keyword evidence="9" id="KW-1185">Reference proteome</keyword>
<dbReference type="Proteomes" id="UP001283361">
    <property type="component" value="Unassembled WGS sequence"/>
</dbReference>
<proteinExistence type="inferred from homology"/>
<keyword evidence="6" id="KW-0449">Lipoprotein</keyword>
<feature type="domain" description="EF-hand" evidence="7">
    <location>
        <begin position="98"/>
        <end position="133"/>
    </location>
</feature>
<dbReference type="Gene3D" id="1.10.238.10">
    <property type="entry name" value="EF-hand"/>
    <property type="match status" value="1"/>
</dbReference>
<dbReference type="PROSITE" id="PS00018">
    <property type="entry name" value="EF_HAND_1"/>
    <property type="match status" value="3"/>
</dbReference>
<comment type="similarity">
    <text evidence="1">Belongs to the recoverin family.</text>
</comment>
<dbReference type="InterPro" id="IPR002048">
    <property type="entry name" value="EF_hand_dom"/>
</dbReference>